<evidence type="ECO:0008006" key="3">
    <source>
        <dbReference type="Google" id="ProtNLM"/>
    </source>
</evidence>
<accession>A0ABT6F2H9</accession>
<protein>
    <recommendedName>
        <fullName evidence="3">Transposase zinc-ribbon domain-containing protein</fullName>
    </recommendedName>
</protein>
<dbReference type="RefSeq" id="WP_277867971.1">
    <property type="nucleotide sequence ID" value="NZ_JAKKUT010000007.1"/>
</dbReference>
<reference evidence="1" key="1">
    <citation type="journal article" date="2022" name="Genome Biol. Evol.">
        <title>A New Gene Family Diagnostic for Intracellular Biomineralization of Amorphous Ca Carbonates by Cyanobacteria.</title>
        <authorList>
            <person name="Benzerara K."/>
            <person name="Duprat E."/>
            <person name="Bitard-Feildel T."/>
            <person name="Caumes G."/>
            <person name="Cassier-Chauvat C."/>
            <person name="Chauvat F."/>
            <person name="Dezi M."/>
            <person name="Diop S.I."/>
            <person name="Gaschignard G."/>
            <person name="Gorgen S."/>
            <person name="Gugger M."/>
            <person name="Lopez-Garcia P."/>
            <person name="Millet M."/>
            <person name="Skouri-Panet F."/>
            <person name="Moreira D."/>
            <person name="Callebaut I."/>
        </authorList>
    </citation>
    <scope>NUCLEOTIDE SEQUENCE</scope>
    <source>
        <strain evidence="1">G9</strain>
    </source>
</reference>
<evidence type="ECO:0000313" key="2">
    <source>
        <dbReference type="Proteomes" id="UP001154265"/>
    </source>
</evidence>
<sequence length="74" mass="8285">MMPSGSLLFSPGQTNPSTLEKAFSHLSPTEQIRLLVSHPYFTGRCPHCRRPIPLSQAQMGQCTCSHCGWQDRQI</sequence>
<gene>
    <name evidence="1" type="ORF">L3556_14075</name>
</gene>
<dbReference type="EMBL" id="JAKKUT010000007">
    <property type="protein sequence ID" value="MDG2992048.1"/>
    <property type="molecule type" value="Genomic_DNA"/>
</dbReference>
<comment type="caution">
    <text evidence="1">The sequence shown here is derived from an EMBL/GenBank/DDBJ whole genome shotgun (WGS) entry which is preliminary data.</text>
</comment>
<reference evidence="1" key="2">
    <citation type="submission" date="2022-01" db="EMBL/GenBank/DDBJ databases">
        <authorList>
            <person name="Zivanovic Y."/>
            <person name="Moreira D."/>
            <person name="Lopez-Garcia P."/>
        </authorList>
    </citation>
    <scope>NUCLEOTIDE SEQUENCE</scope>
    <source>
        <strain evidence="1">G9</strain>
    </source>
</reference>
<evidence type="ECO:0000313" key="1">
    <source>
        <dbReference type="EMBL" id="MDG2992048.1"/>
    </source>
</evidence>
<dbReference type="Proteomes" id="UP001154265">
    <property type="component" value="Unassembled WGS sequence"/>
</dbReference>
<organism evidence="1 2">
    <name type="scientific">Candidatus Synechococcus calcipolaris G9</name>
    <dbReference type="NCBI Taxonomy" id="1497997"/>
    <lineage>
        <taxon>Bacteria</taxon>
        <taxon>Bacillati</taxon>
        <taxon>Cyanobacteriota</taxon>
        <taxon>Cyanophyceae</taxon>
        <taxon>Synechococcales</taxon>
        <taxon>Synechococcaceae</taxon>
        <taxon>Synechococcus</taxon>
    </lineage>
</organism>
<proteinExistence type="predicted"/>
<name>A0ABT6F2H9_9SYNE</name>
<keyword evidence="2" id="KW-1185">Reference proteome</keyword>